<name>A0A183LFW3_9TREM</name>
<accession>A0A183LFW3</accession>
<reference evidence="2 3" key="1">
    <citation type="submission" date="2018-11" db="EMBL/GenBank/DDBJ databases">
        <authorList>
            <consortium name="Pathogen Informatics"/>
        </authorList>
    </citation>
    <scope>NUCLEOTIDE SEQUENCE [LARGE SCALE GENOMIC DNA]</scope>
    <source>
        <strain evidence="2 3">Zambia</strain>
    </source>
</reference>
<organism evidence="2 3">
    <name type="scientific">Schistosoma margrebowiei</name>
    <dbReference type="NCBI Taxonomy" id="48269"/>
    <lineage>
        <taxon>Eukaryota</taxon>
        <taxon>Metazoa</taxon>
        <taxon>Spiralia</taxon>
        <taxon>Lophotrochozoa</taxon>
        <taxon>Platyhelminthes</taxon>
        <taxon>Trematoda</taxon>
        <taxon>Digenea</taxon>
        <taxon>Strigeidida</taxon>
        <taxon>Schistosomatoidea</taxon>
        <taxon>Schistosomatidae</taxon>
        <taxon>Schistosoma</taxon>
    </lineage>
</organism>
<dbReference type="Proteomes" id="UP000277204">
    <property type="component" value="Unassembled WGS sequence"/>
</dbReference>
<protein>
    <submittedName>
        <fullName evidence="2">Uncharacterized protein</fullName>
    </submittedName>
</protein>
<evidence type="ECO:0000313" key="3">
    <source>
        <dbReference type="Proteomes" id="UP000277204"/>
    </source>
</evidence>
<evidence type="ECO:0000313" key="2">
    <source>
        <dbReference type="EMBL" id="VDO55709.1"/>
    </source>
</evidence>
<feature type="compositionally biased region" description="Basic and acidic residues" evidence="1">
    <location>
        <begin position="1"/>
        <end position="18"/>
    </location>
</feature>
<evidence type="ECO:0000256" key="1">
    <source>
        <dbReference type="SAM" id="MobiDB-lite"/>
    </source>
</evidence>
<proteinExistence type="predicted"/>
<keyword evidence="3" id="KW-1185">Reference proteome</keyword>
<gene>
    <name evidence="2" type="ORF">SMRZ_LOCUS2688</name>
</gene>
<dbReference type="EMBL" id="UZAI01000698">
    <property type="protein sequence ID" value="VDO55709.1"/>
    <property type="molecule type" value="Genomic_DNA"/>
</dbReference>
<sequence length="93" mass="10878">MDRYRNAGQESRNEEKTEINSSRTRAGKVKAEAKYTEAIKQVKKSIETNKQKYVEELAMIMEKATREGNVRQLCDTVNYNKLERPVKIKKARQ</sequence>
<dbReference type="AlphaFoldDB" id="A0A183LFW3"/>
<feature type="region of interest" description="Disordered" evidence="1">
    <location>
        <begin position="1"/>
        <end position="30"/>
    </location>
</feature>